<evidence type="ECO:0000256" key="5">
    <source>
        <dbReference type="ARBA" id="ARBA00022989"/>
    </source>
</evidence>
<evidence type="ECO:0000313" key="10">
    <source>
        <dbReference type="EMBL" id="KAL2749784.1"/>
    </source>
</evidence>
<keyword evidence="3 9" id="KW-0812">Transmembrane</keyword>
<dbReference type="Pfam" id="PF02949">
    <property type="entry name" value="7tm_6"/>
    <property type="match status" value="1"/>
</dbReference>
<keyword evidence="7" id="KW-0675">Receptor</keyword>
<dbReference type="EMBL" id="JAYRBN010000026">
    <property type="protein sequence ID" value="KAL2749784.1"/>
    <property type="molecule type" value="Genomic_DNA"/>
</dbReference>
<evidence type="ECO:0000256" key="8">
    <source>
        <dbReference type="ARBA" id="ARBA00023224"/>
    </source>
</evidence>
<protein>
    <submittedName>
        <fullName evidence="10">Odorant receptor 22c-like</fullName>
    </submittedName>
</protein>
<evidence type="ECO:0000256" key="1">
    <source>
        <dbReference type="ARBA" id="ARBA00004141"/>
    </source>
</evidence>
<gene>
    <name evidence="10" type="ORF">V1477_001855</name>
</gene>
<dbReference type="AlphaFoldDB" id="A0ABD2CXB7"/>
<dbReference type="GO" id="GO:0007165">
    <property type="term" value="P:signal transduction"/>
    <property type="evidence" value="ECO:0007669"/>
    <property type="project" value="UniProtKB-KW"/>
</dbReference>
<feature type="transmembrane region" description="Helical" evidence="9">
    <location>
        <begin position="70"/>
        <end position="88"/>
    </location>
</feature>
<keyword evidence="8" id="KW-0807">Transducer</keyword>
<keyword evidence="5 9" id="KW-1133">Transmembrane helix</keyword>
<evidence type="ECO:0000256" key="9">
    <source>
        <dbReference type="SAM" id="Phobius"/>
    </source>
</evidence>
<evidence type="ECO:0000256" key="6">
    <source>
        <dbReference type="ARBA" id="ARBA00023136"/>
    </source>
</evidence>
<comment type="subcellular location">
    <subcellularLocation>
        <location evidence="1">Membrane</location>
        <topology evidence="1">Multi-pass membrane protein</topology>
    </subcellularLocation>
</comment>
<proteinExistence type="predicted"/>
<comment type="caution">
    <text evidence="10">The sequence shown here is derived from an EMBL/GenBank/DDBJ whole genome shotgun (WGS) entry which is preliminary data.</text>
</comment>
<sequence length="200" mass="22911">MIGSYSMFTTYVQHACGMFSLAGNALEQILNELELTENKCKSVTNIHENIVRGIKYHNKAMQFTQTINNIYSYCYIVQVITVICLMAVEFTRIHDTMVLATTKMTTNVDDDDDEEFKTIVLDNRQDDKIRPVLHSSPVMQQHTNCSGTIYKGKGGLRWSKVRIGVRRVKKQIETRLVSRDIRGIPERIVDTIRRDASAFS</sequence>
<reference evidence="10 11" key="1">
    <citation type="journal article" date="2024" name="Ann. Entomol. Soc. Am.">
        <title>Genomic analyses of the southern and eastern yellowjacket wasps (Hymenoptera: Vespidae) reveal evolutionary signatures of social life.</title>
        <authorList>
            <person name="Catto M.A."/>
            <person name="Caine P.B."/>
            <person name="Orr S.E."/>
            <person name="Hunt B.G."/>
            <person name="Goodisman M.A.D."/>
        </authorList>
    </citation>
    <scope>NUCLEOTIDE SEQUENCE [LARGE SCALE GENOMIC DNA]</scope>
    <source>
        <strain evidence="10">232</strain>
        <tissue evidence="10">Head and thorax</tissue>
    </source>
</reference>
<dbReference type="GO" id="GO:0007608">
    <property type="term" value="P:sensory perception of smell"/>
    <property type="evidence" value="ECO:0007669"/>
    <property type="project" value="UniProtKB-KW"/>
</dbReference>
<dbReference type="InterPro" id="IPR004117">
    <property type="entry name" value="7tm6_olfct_rcpt"/>
</dbReference>
<keyword evidence="2" id="KW-0716">Sensory transduction</keyword>
<dbReference type="Proteomes" id="UP001607303">
    <property type="component" value="Unassembled WGS sequence"/>
</dbReference>
<accession>A0ABD2CXB7</accession>
<dbReference type="GO" id="GO:0016020">
    <property type="term" value="C:membrane"/>
    <property type="evidence" value="ECO:0007669"/>
    <property type="project" value="UniProtKB-SubCell"/>
</dbReference>
<evidence type="ECO:0000313" key="11">
    <source>
        <dbReference type="Proteomes" id="UP001607303"/>
    </source>
</evidence>
<keyword evidence="11" id="KW-1185">Reference proteome</keyword>
<keyword evidence="6 9" id="KW-0472">Membrane</keyword>
<evidence type="ECO:0000256" key="7">
    <source>
        <dbReference type="ARBA" id="ARBA00023170"/>
    </source>
</evidence>
<keyword evidence="4" id="KW-0552">Olfaction</keyword>
<evidence type="ECO:0000256" key="2">
    <source>
        <dbReference type="ARBA" id="ARBA00022606"/>
    </source>
</evidence>
<organism evidence="10 11">
    <name type="scientific">Vespula maculifrons</name>
    <name type="common">Eastern yellow jacket</name>
    <name type="synonym">Wasp</name>
    <dbReference type="NCBI Taxonomy" id="7453"/>
    <lineage>
        <taxon>Eukaryota</taxon>
        <taxon>Metazoa</taxon>
        <taxon>Ecdysozoa</taxon>
        <taxon>Arthropoda</taxon>
        <taxon>Hexapoda</taxon>
        <taxon>Insecta</taxon>
        <taxon>Pterygota</taxon>
        <taxon>Neoptera</taxon>
        <taxon>Endopterygota</taxon>
        <taxon>Hymenoptera</taxon>
        <taxon>Apocrita</taxon>
        <taxon>Aculeata</taxon>
        <taxon>Vespoidea</taxon>
        <taxon>Vespidae</taxon>
        <taxon>Vespinae</taxon>
        <taxon>Vespula</taxon>
    </lineage>
</organism>
<evidence type="ECO:0000256" key="3">
    <source>
        <dbReference type="ARBA" id="ARBA00022692"/>
    </source>
</evidence>
<name>A0ABD2CXB7_VESMC</name>
<evidence type="ECO:0000256" key="4">
    <source>
        <dbReference type="ARBA" id="ARBA00022725"/>
    </source>
</evidence>